<comment type="caution">
    <text evidence="7">The sequence shown here is derived from an EMBL/GenBank/DDBJ whole genome shotgun (WGS) entry which is preliminary data.</text>
</comment>
<dbReference type="Pfam" id="PF00008">
    <property type="entry name" value="EGF"/>
    <property type="match status" value="1"/>
</dbReference>
<dbReference type="InterPro" id="IPR002909">
    <property type="entry name" value="IPT_dom"/>
</dbReference>
<dbReference type="GO" id="GO:0030334">
    <property type="term" value="P:regulation of cell migration"/>
    <property type="evidence" value="ECO:0007669"/>
    <property type="project" value="TreeGrafter"/>
</dbReference>
<feature type="domain" description="EGF-like" evidence="6">
    <location>
        <begin position="109"/>
        <end position="147"/>
    </location>
</feature>
<keyword evidence="2" id="KW-0677">Repeat</keyword>
<dbReference type="EMBL" id="JAODUP010001006">
    <property type="protein sequence ID" value="KAK2142012.1"/>
    <property type="molecule type" value="Genomic_DNA"/>
</dbReference>
<feature type="disulfide bond" evidence="4">
    <location>
        <begin position="118"/>
        <end position="135"/>
    </location>
</feature>
<evidence type="ECO:0000313" key="7">
    <source>
        <dbReference type="EMBL" id="KAK2142012.1"/>
    </source>
</evidence>
<dbReference type="InterPro" id="IPR011042">
    <property type="entry name" value="6-blade_b-propeller_TolB-like"/>
</dbReference>
<sequence>MTLSGYNRKTIVETLHTYADINLDPLNRYIYWSNDNHQIRRVTYDGENDTIIVNDTGSYDISMTIDVRGGLIYWIRDCDCSDYNIHVVDVDGNYLYAYDDYEGLDPVGTNNPCSSSPCQHGGTCKVYNDNDDFICQCQSGWFGKSCQYDQLLINTIRPLYGPVAGGTNITIEGIDFPIIALDVLIGETVRGIIISTNSTTIIAETDRVDSSYVGSKLSISVKFEGNLVLSTSYSFEFKGNPKIKSLFPLETLTQTRRAIEKLDSGSDTKVPESHVSADDTLRLKREADIIQIETIYIGLVLDGLADYKNLSDNEETKSFGKMKIVKSPTFGSDALKQKFKFKSKQQLDIKGKDLDHILIIDYTVNIGLGSCEIFNMTSNTLYCMPPQKEPLSDKTSTRHRHDIIVHIGQNVAEVIGEITYPNKSNMYIGIGCAGILLIVILALILVHLLRKSQKSPRNDDVLSMINLPPVENKLDE</sequence>
<dbReference type="CDD" id="cd00054">
    <property type="entry name" value="EGF_CA"/>
    <property type="match status" value="1"/>
</dbReference>
<keyword evidence="5" id="KW-1133">Transmembrane helix</keyword>
<dbReference type="GO" id="GO:0002116">
    <property type="term" value="C:semaphorin receptor complex"/>
    <property type="evidence" value="ECO:0007669"/>
    <property type="project" value="TreeGrafter"/>
</dbReference>
<dbReference type="PROSITE" id="PS01186">
    <property type="entry name" value="EGF_2"/>
    <property type="match status" value="1"/>
</dbReference>
<dbReference type="AlphaFoldDB" id="A0AAD9MQA9"/>
<dbReference type="FunFam" id="2.10.25.10:FF:000095">
    <property type="entry name" value="Notch, isoform B"/>
    <property type="match status" value="1"/>
</dbReference>
<gene>
    <name evidence="7" type="ORF">LSH36_1006g00037</name>
</gene>
<dbReference type="InterPro" id="IPR000742">
    <property type="entry name" value="EGF"/>
</dbReference>
<dbReference type="Gene3D" id="2.60.40.10">
    <property type="entry name" value="Immunoglobulins"/>
    <property type="match status" value="1"/>
</dbReference>
<dbReference type="SMART" id="SM00429">
    <property type="entry name" value="IPT"/>
    <property type="match status" value="1"/>
</dbReference>
<evidence type="ECO:0000256" key="5">
    <source>
        <dbReference type="SAM" id="Phobius"/>
    </source>
</evidence>
<evidence type="ECO:0000256" key="2">
    <source>
        <dbReference type="ARBA" id="ARBA00022737"/>
    </source>
</evidence>
<keyword evidence="1 4" id="KW-0245">EGF-like domain</keyword>
<feature type="transmembrane region" description="Helical" evidence="5">
    <location>
        <begin position="426"/>
        <end position="449"/>
    </location>
</feature>
<dbReference type="SUPFAM" id="SSF57196">
    <property type="entry name" value="EGF/Laminin"/>
    <property type="match status" value="1"/>
</dbReference>
<dbReference type="PROSITE" id="PS00022">
    <property type="entry name" value="EGF_1"/>
    <property type="match status" value="1"/>
</dbReference>
<evidence type="ECO:0000256" key="4">
    <source>
        <dbReference type="PROSITE-ProRule" id="PRU00076"/>
    </source>
</evidence>
<dbReference type="SUPFAM" id="SSF63825">
    <property type="entry name" value="YWTD domain"/>
    <property type="match status" value="1"/>
</dbReference>
<accession>A0AAD9MQA9</accession>
<dbReference type="GO" id="GO:0017154">
    <property type="term" value="F:semaphorin receptor activity"/>
    <property type="evidence" value="ECO:0007669"/>
    <property type="project" value="InterPro"/>
</dbReference>
<dbReference type="Gene3D" id="2.120.10.30">
    <property type="entry name" value="TolB, C-terminal domain"/>
    <property type="match status" value="1"/>
</dbReference>
<dbReference type="PANTHER" id="PTHR22625:SF70">
    <property type="entry name" value="PLEXIN A, ISOFORM A"/>
    <property type="match status" value="1"/>
</dbReference>
<dbReference type="PROSITE" id="PS50026">
    <property type="entry name" value="EGF_3"/>
    <property type="match status" value="1"/>
</dbReference>
<name>A0AAD9MQA9_9ANNE</name>
<dbReference type="SUPFAM" id="SSF81296">
    <property type="entry name" value="E set domains"/>
    <property type="match status" value="1"/>
</dbReference>
<evidence type="ECO:0000256" key="1">
    <source>
        <dbReference type="ARBA" id="ARBA00022536"/>
    </source>
</evidence>
<dbReference type="InterPro" id="IPR013783">
    <property type="entry name" value="Ig-like_fold"/>
</dbReference>
<keyword evidence="5" id="KW-0812">Transmembrane</keyword>
<keyword evidence="8" id="KW-1185">Reference proteome</keyword>
<dbReference type="CDD" id="cd00102">
    <property type="entry name" value="IPT"/>
    <property type="match status" value="1"/>
</dbReference>
<dbReference type="InterPro" id="IPR031148">
    <property type="entry name" value="Plexin"/>
</dbReference>
<comment type="caution">
    <text evidence="4">Lacks conserved residue(s) required for the propagation of feature annotation.</text>
</comment>
<dbReference type="Proteomes" id="UP001208570">
    <property type="component" value="Unassembled WGS sequence"/>
</dbReference>
<evidence type="ECO:0000256" key="3">
    <source>
        <dbReference type="ARBA" id="ARBA00023157"/>
    </source>
</evidence>
<dbReference type="InterPro" id="IPR014756">
    <property type="entry name" value="Ig_E-set"/>
</dbReference>
<reference evidence="7" key="1">
    <citation type="journal article" date="2023" name="Mol. Biol. Evol.">
        <title>Third-Generation Sequencing Reveals the Adaptive Role of the Epigenome in Three Deep-Sea Polychaetes.</title>
        <authorList>
            <person name="Perez M."/>
            <person name="Aroh O."/>
            <person name="Sun Y."/>
            <person name="Lan Y."/>
            <person name="Juniper S.K."/>
            <person name="Young C.R."/>
            <person name="Angers B."/>
            <person name="Qian P.Y."/>
        </authorList>
    </citation>
    <scope>NUCLEOTIDE SEQUENCE</scope>
    <source>
        <strain evidence="7">P08H-3</strain>
    </source>
</reference>
<keyword evidence="3 4" id="KW-1015">Disulfide bond</keyword>
<proteinExistence type="predicted"/>
<evidence type="ECO:0000259" key="6">
    <source>
        <dbReference type="PROSITE" id="PS50026"/>
    </source>
</evidence>
<feature type="disulfide bond" evidence="4">
    <location>
        <begin position="137"/>
        <end position="146"/>
    </location>
</feature>
<dbReference type="SMART" id="SM00181">
    <property type="entry name" value="EGF"/>
    <property type="match status" value="1"/>
</dbReference>
<dbReference type="Gene3D" id="2.10.25.10">
    <property type="entry name" value="Laminin"/>
    <property type="match status" value="1"/>
</dbReference>
<dbReference type="PANTHER" id="PTHR22625">
    <property type="entry name" value="PLEXIN"/>
    <property type="match status" value="1"/>
</dbReference>
<keyword evidence="5" id="KW-0472">Membrane</keyword>
<dbReference type="Pfam" id="PF01833">
    <property type="entry name" value="TIG"/>
    <property type="match status" value="1"/>
</dbReference>
<evidence type="ECO:0000313" key="8">
    <source>
        <dbReference type="Proteomes" id="UP001208570"/>
    </source>
</evidence>
<protein>
    <recommendedName>
        <fullName evidence="6">EGF-like domain-containing protein</fullName>
    </recommendedName>
</protein>
<organism evidence="7 8">
    <name type="scientific">Paralvinella palmiformis</name>
    <dbReference type="NCBI Taxonomy" id="53620"/>
    <lineage>
        <taxon>Eukaryota</taxon>
        <taxon>Metazoa</taxon>
        <taxon>Spiralia</taxon>
        <taxon>Lophotrochozoa</taxon>
        <taxon>Annelida</taxon>
        <taxon>Polychaeta</taxon>
        <taxon>Sedentaria</taxon>
        <taxon>Canalipalpata</taxon>
        <taxon>Terebellida</taxon>
        <taxon>Terebelliformia</taxon>
        <taxon>Alvinellidae</taxon>
        <taxon>Paralvinella</taxon>
    </lineage>
</organism>
<dbReference type="GO" id="GO:0005886">
    <property type="term" value="C:plasma membrane"/>
    <property type="evidence" value="ECO:0007669"/>
    <property type="project" value="TreeGrafter"/>
</dbReference>